<dbReference type="InterPro" id="IPR027417">
    <property type="entry name" value="P-loop_NTPase"/>
</dbReference>
<evidence type="ECO:0000256" key="1">
    <source>
        <dbReference type="ARBA" id="ARBA00001946"/>
    </source>
</evidence>
<dbReference type="PANTHER" id="PTHR11088:SF60">
    <property type="entry name" value="TRNA DIMETHYLALLYLTRANSFERASE"/>
    <property type="match status" value="1"/>
</dbReference>
<proteinExistence type="inferred from homology"/>
<feature type="site" description="Interaction with substrate tRNA" evidence="10">
    <location>
        <position position="101"/>
    </location>
</feature>
<comment type="caution">
    <text evidence="10">Lacks conserved residue(s) required for the propagation of feature annotation.</text>
</comment>
<feature type="region of interest" description="Interaction with substrate tRNA" evidence="10">
    <location>
        <begin position="35"/>
        <end position="38"/>
    </location>
</feature>
<protein>
    <recommendedName>
        <fullName evidence="10">tRNA dimethylallyltransferase</fullName>
        <ecNumber evidence="10">2.5.1.75</ecNumber>
    </recommendedName>
    <alternativeName>
        <fullName evidence="10">Dimethylallyl diphosphate:tRNA dimethylallyltransferase</fullName>
        <shortName evidence="10">DMAPP:tRNA dimethylallyltransferase</shortName>
        <shortName evidence="10">DMATase</shortName>
    </alternativeName>
    <alternativeName>
        <fullName evidence="10">Isopentenyl-diphosphate:tRNA isopentenyltransferase</fullName>
        <shortName evidence="10">IPP transferase</shortName>
        <shortName evidence="10">IPPT</shortName>
        <shortName evidence="10">IPTase</shortName>
    </alternativeName>
</protein>
<evidence type="ECO:0000256" key="3">
    <source>
        <dbReference type="ARBA" id="ARBA00005842"/>
    </source>
</evidence>
<comment type="catalytic activity">
    <reaction evidence="9 10 11">
        <text>adenosine(37) in tRNA + dimethylallyl diphosphate = N(6)-dimethylallyladenosine(37) in tRNA + diphosphate</text>
        <dbReference type="Rhea" id="RHEA:26482"/>
        <dbReference type="Rhea" id="RHEA-COMP:10162"/>
        <dbReference type="Rhea" id="RHEA-COMP:10375"/>
        <dbReference type="ChEBI" id="CHEBI:33019"/>
        <dbReference type="ChEBI" id="CHEBI:57623"/>
        <dbReference type="ChEBI" id="CHEBI:74411"/>
        <dbReference type="ChEBI" id="CHEBI:74415"/>
        <dbReference type="EC" id="2.5.1.75"/>
    </reaction>
</comment>
<gene>
    <name evidence="10" type="primary">miaA</name>
    <name evidence="14" type="ORF">J2S20_000997</name>
</gene>
<dbReference type="FunFam" id="1.10.20.140:FF:000001">
    <property type="entry name" value="tRNA dimethylallyltransferase"/>
    <property type="match status" value="1"/>
</dbReference>
<dbReference type="PANTHER" id="PTHR11088">
    <property type="entry name" value="TRNA DIMETHYLALLYLTRANSFERASE"/>
    <property type="match status" value="1"/>
</dbReference>
<keyword evidence="6 10" id="KW-0547">Nucleotide-binding</keyword>
<comment type="caution">
    <text evidence="14">The sequence shown here is derived from an EMBL/GenBank/DDBJ whole genome shotgun (WGS) entry which is preliminary data.</text>
</comment>
<evidence type="ECO:0000256" key="4">
    <source>
        <dbReference type="ARBA" id="ARBA00022679"/>
    </source>
</evidence>
<evidence type="ECO:0000256" key="2">
    <source>
        <dbReference type="ARBA" id="ARBA00003213"/>
    </source>
</evidence>
<dbReference type="Gene3D" id="1.10.20.140">
    <property type="match status" value="1"/>
</dbReference>
<evidence type="ECO:0000256" key="11">
    <source>
        <dbReference type="RuleBase" id="RU003783"/>
    </source>
</evidence>
<evidence type="ECO:0000256" key="8">
    <source>
        <dbReference type="ARBA" id="ARBA00022842"/>
    </source>
</evidence>
<evidence type="ECO:0000313" key="14">
    <source>
        <dbReference type="EMBL" id="MDQ0152308.1"/>
    </source>
</evidence>
<comment type="subunit">
    <text evidence="10">Monomer.</text>
</comment>
<dbReference type="Proteomes" id="UP001241537">
    <property type="component" value="Unassembled WGS sequence"/>
</dbReference>
<dbReference type="NCBIfam" id="TIGR00174">
    <property type="entry name" value="miaA"/>
    <property type="match status" value="1"/>
</dbReference>
<reference evidence="14" key="1">
    <citation type="submission" date="2023-07" db="EMBL/GenBank/DDBJ databases">
        <title>Genomic Encyclopedia of Type Strains, Phase IV (KMG-IV): sequencing the most valuable type-strain genomes for metagenomic binning, comparative biology and taxonomic classification.</title>
        <authorList>
            <person name="Goeker M."/>
        </authorList>
    </citation>
    <scope>NUCLEOTIDE SEQUENCE</scope>
    <source>
        <strain evidence="14">DSM 19659</strain>
    </source>
</reference>
<evidence type="ECO:0000256" key="12">
    <source>
        <dbReference type="RuleBase" id="RU003784"/>
    </source>
</evidence>
<organism evidence="14 15">
    <name type="scientific">Moryella indoligenes</name>
    <dbReference type="NCBI Taxonomy" id="371674"/>
    <lineage>
        <taxon>Bacteria</taxon>
        <taxon>Bacillati</taxon>
        <taxon>Bacillota</taxon>
        <taxon>Clostridia</taxon>
        <taxon>Lachnospirales</taxon>
        <taxon>Lachnospiraceae</taxon>
        <taxon>Moryella</taxon>
    </lineage>
</organism>
<dbReference type="AlphaFoldDB" id="A0AAE3V9S7"/>
<dbReference type="EC" id="2.5.1.75" evidence="10"/>
<evidence type="ECO:0000256" key="5">
    <source>
        <dbReference type="ARBA" id="ARBA00022694"/>
    </source>
</evidence>
<keyword evidence="5 10" id="KW-0819">tRNA processing</keyword>
<keyword evidence="15" id="KW-1185">Reference proteome</keyword>
<evidence type="ECO:0000313" key="15">
    <source>
        <dbReference type="Proteomes" id="UP001241537"/>
    </source>
</evidence>
<dbReference type="GO" id="GO:0006400">
    <property type="term" value="P:tRNA modification"/>
    <property type="evidence" value="ECO:0007669"/>
    <property type="project" value="TreeGrafter"/>
</dbReference>
<evidence type="ECO:0000256" key="7">
    <source>
        <dbReference type="ARBA" id="ARBA00022840"/>
    </source>
</evidence>
<dbReference type="HAMAP" id="MF_00185">
    <property type="entry name" value="IPP_trans"/>
    <property type="match status" value="1"/>
</dbReference>
<comment type="similarity">
    <text evidence="3 10 13">Belongs to the IPP transferase family.</text>
</comment>
<evidence type="ECO:0000256" key="13">
    <source>
        <dbReference type="RuleBase" id="RU003785"/>
    </source>
</evidence>
<dbReference type="Pfam" id="PF01715">
    <property type="entry name" value="IPPT"/>
    <property type="match status" value="1"/>
</dbReference>
<evidence type="ECO:0000256" key="6">
    <source>
        <dbReference type="ARBA" id="ARBA00022741"/>
    </source>
</evidence>
<dbReference type="EMBL" id="JAUSTO010000005">
    <property type="protein sequence ID" value="MDQ0152308.1"/>
    <property type="molecule type" value="Genomic_DNA"/>
</dbReference>
<dbReference type="RefSeq" id="WP_307253849.1">
    <property type="nucleotide sequence ID" value="NZ_JAUSTO010000005.1"/>
</dbReference>
<keyword evidence="8 10" id="KW-0460">Magnesium</keyword>
<accession>A0AAE3V9S7</accession>
<dbReference type="Gene3D" id="3.40.50.300">
    <property type="entry name" value="P-loop containing nucleotide triphosphate hydrolases"/>
    <property type="match status" value="1"/>
</dbReference>
<comment type="function">
    <text evidence="2 10 12">Catalyzes the transfer of a dimethylallyl group onto the adenine at position 37 in tRNAs that read codons beginning with uridine, leading to the formation of N6-(dimethylallyl)adenosine (i(6)A).</text>
</comment>
<feature type="site" description="Interaction with substrate tRNA" evidence="10">
    <location>
        <position position="124"/>
    </location>
</feature>
<dbReference type="GO" id="GO:0052381">
    <property type="term" value="F:tRNA dimethylallyltransferase activity"/>
    <property type="evidence" value="ECO:0007669"/>
    <property type="project" value="UniProtKB-UniRule"/>
</dbReference>
<keyword evidence="4 10" id="KW-0808">Transferase</keyword>
<comment type="cofactor">
    <cofactor evidence="1 10">
        <name>Mg(2+)</name>
        <dbReference type="ChEBI" id="CHEBI:18420"/>
    </cofactor>
</comment>
<sequence length="320" mass="36819">MKRPLIILAGPTAVGKTALSVRLAKKIGAEIISADSMQVYRGMNIGTAKITEEEMEGVPHHMIDVLDPREPFNVCVFRDMVRAAMERIYANGHIPLITGGTGFYIQSVLYDIDFDLRADDTNLRAALTEELSRCGAEHMYAQLNSVDPEAAAQIHPNNRKRVLRALEFYRLTGRKISEHNREQRERQSPYRFLYYVLSMDRAALYRRIDARVDRMMADGLLQEVKELRDRGLSSDLVSMQGIGYRQIFDYLEGIASLEEAVERIKRETRHFAKRQLTWFKREPEAIWLSPEEYGGDRRQILARMTAECISLLSEPEEESF</sequence>
<feature type="binding site" evidence="10">
    <location>
        <begin position="12"/>
        <end position="17"/>
    </location>
    <ligand>
        <name>substrate</name>
    </ligand>
</feature>
<feature type="binding site" evidence="10">
    <location>
        <begin position="10"/>
        <end position="17"/>
    </location>
    <ligand>
        <name>ATP</name>
        <dbReference type="ChEBI" id="CHEBI:30616"/>
    </ligand>
</feature>
<name>A0AAE3V9S7_9FIRM</name>
<dbReference type="SUPFAM" id="SSF52540">
    <property type="entry name" value="P-loop containing nucleoside triphosphate hydrolases"/>
    <property type="match status" value="2"/>
</dbReference>
<evidence type="ECO:0000256" key="10">
    <source>
        <dbReference type="HAMAP-Rule" id="MF_00185"/>
    </source>
</evidence>
<keyword evidence="7 10" id="KW-0067">ATP-binding</keyword>
<dbReference type="InterPro" id="IPR018022">
    <property type="entry name" value="IPT"/>
</dbReference>
<dbReference type="GO" id="GO:0005524">
    <property type="term" value="F:ATP binding"/>
    <property type="evidence" value="ECO:0007669"/>
    <property type="project" value="UniProtKB-UniRule"/>
</dbReference>
<dbReference type="InterPro" id="IPR039657">
    <property type="entry name" value="Dimethylallyltransferase"/>
</dbReference>
<evidence type="ECO:0000256" key="9">
    <source>
        <dbReference type="ARBA" id="ARBA00049563"/>
    </source>
</evidence>